<dbReference type="SMART" id="SM00397">
    <property type="entry name" value="t_SNARE"/>
    <property type="match status" value="2"/>
</dbReference>
<organism evidence="8">
    <name type="scientific">Cuerna arida</name>
    <dbReference type="NCBI Taxonomy" id="1464854"/>
    <lineage>
        <taxon>Eukaryota</taxon>
        <taxon>Metazoa</taxon>
        <taxon>Ecdysozoa</taxon>
        <taxon>Arthropoda</taxon>
        <taxon>Hexapoda</taxon>
        <taxon>Insecta</taxon>
        <taxon>Pterygota</taxon>
        <taxon>Neoptera</taxon>
        <taxon>Paraneoptera</taxon>
        <taxon>Hemiptera</taxon>
        <taxon>Auchenorrhyncha</taxon>
        <taxon>Membracoidea</taxon>
        <taxon>Cicadellidae</taxon>
        <taxon>Cicadellinae</taxon>
        <taxon>Proconiini</taxon>
        <taxon>Cuerna</taxon>
    </lineage>
</organism>
<keyword evidence="2" id="KW-0813">Transport</keyword>
<name>A0A1B6FDK2_9HEMI</name>
<dbReference type="GO" id="GO:0005886">
    <property type="term" value="C:plasma membrane"/>
    <property type="evidence" value="ECO:0007669"/>
    <property type="project" value="TreeGrafter"/>
</dbReference>
<dbReference type="CDD" id="cd15887">
    <property type="entry name" value="SNARE_SNAP29N"/>
    <property type="match status" value="1"/>
</dbReference>
<evidence type="ECO:0000256" key="3">
    <source>
        <dbReference type="ARBA" id="ARBA00022927"/>
    </source>
</evidence>
<dbReference type="GO" id="GO:0098793">
    <property type="term" value="C:presynapse"/>
    <property type="evidence" value="ECO:0007669"/>
    <property type="project" value="GOC"/>
</dbReference>
<keyword evidence="3" id="KW-0653">Protein transport</keyword>
<feature type="region of interest" description="Disordered" evidence="6">
    <location>
        <begin position="137"/>
        <end position="160"/>
    </location>
</feature>
<dbReference type="PANTHER" id="PTHR19305">
    <property type="entry name" value="SYNAPTOSOMAL ASSOCIATED PROTEIN"/>
    <property type="match status" value="1"/>
</dbReference>
<dbReference type="GO" id="GO:0005484">
    <property type="term" value="F:SNAP receptor activity"/>
    <property type="evidence" value="ECO:0007669"/>
    <property type="project" value="TreeGrafter"/>
</dbReference>
<reference evidence="8" key="1">
    <citation type="submission" date="2015-11" db="EMBL/GenBank/DDBJ databases">
        <title>De novo transcriptome assembly of four potential Pierce s Disease insect vectors from Arizona vineyards.</title>
        <authorList>
            <person name="Tassone E.E."/>
        </authorList>
    </citation>
    <scope>NUCLEOTIDE SEQUENCE</scope>
</reference>
<evidence type="ECO:0000256" key="2">
    <source>
        <dbReference type="ARBA" id="ARBA00022448"/>
    </source>
</evidence>
<dbReference type="Pfam" id="PF12352">
    <property type="entry name" value="V-SNARE_C"/>
    <property type="match status" value="1"/>
</dbReference>
<accession>A0A1B6FDK2</accession>
<dbReference type="EMBL" id="GECZ01021499">
    <property type="protein sequence ID" value="JAS48270.1"/>
    <property type="molecule type" value="Transcribed_RNA"/>
</dbReference>
<evidence type="ECO:0000256" key="4">
    <source>
        <dbReference type="ARBA" id="ARBA00023054"/>
    </source>
</evidence>
<dbReference type="FunFam" id="1.20.5.110:FF:000041">
    <property type="entry name" value="Synaptosomal-associated protein 29"/>
    <property type="match status" value="1"/>
</dbReference>
<keyword evidence="4 5" id="KW-0175">Coiled coil</keyword>
<dbReference type="CDD" id="cd15856">
    <property type="entry name" value="SNARE_SNAP29C"/>
    <property type="match status" value="1"/>
</dbReference>
<sequence length="262" mass="29553">MSGSQYLSNTKSTLFSVEDEIDDEEFLRHPPSGRSGYMISNGQSSYSNNLQDLHQQRLETQREIQSRIVQTSQRSLSLLRNSEEIGVSTAEELLRQREQLERTEKRLDEINTTLRFSQKHIQGIKSAFGSFKNYLSGKTGEAQSSRPKSESSTTSSSPVLLDVVEKTKPFAGSSSQDHPGLRVRGLVQEPSSSYADKNDPEKQINENLNEMVHSITRLKGLAYGLGEEIDSQNDLVENIISKTERADITLQRQNKDMTRLLK</sequence>
<dbReference type="Gene3D" id="1.20.5.110">
    <property type="match status" value="2"/>
</dbReference>
<dbReference type="AlphaFoldDB" id="A0A1B6FDK2"/>
<dbReference type="PROSITE" id="PS50192">
    <property type="entry name" value="T_SNARE"/>
    <property type="match status" value="1"/>
</dbReference>
<dbReference type="PANTHER" id="PTHR19305:SF9">
    <property type="entry name" value="SYNAPTOSOMAL-ASSOCIATED PROTEIN 29"/>
    <property type="match status" value="1"/>
</dbReference>
<dbReference type="GO" id="GO:0019905">
    <property type="term" value="F:syntaxin binding"/>
    <property type="evidence" value="ECO:0007669"/>
    <property type="project" value="TreeGrafter"/>
</dbReference>
<feature type="region of interest" description="Disordered" evidence="6">
    <location>
        <begin position="1"/>
        <end position="33"/>
    </location>
</feature>
<dbReference type="GO" id="GO:0031629">
    <property type="term" value="P:synaptic vesicle fusion to presynaptic active zone membrane"/>
    <property type="evidence" value="ECO:0007669"/>
    <property type="project" value="TreeGrafter"/>
</dbReference>
<feature type="domain" description="T-SNARE coiled-coil homology" evidence="7">
    <location>
        <begin position="198"/>
        <end position="260"/>
    </location>
</feature>
<feature type="coiled-coil region" evidence="5">
    <location>
        <begin position="90"/>
        <end position="120"/>
    </location>
</feature>
<feature type="compositionally biased region" description="Low complexity" evidence="6">
    <location>
        <begin position="144"/>
        <end position="158"/>
    </location>
</feature>
<protein>
    <recommendedName>
        <fullName evidence="7">t-SNARE coiled-coil homology domain-containing protein</fullName>
    </recommendedName>
</protein>
<evidence type="ECO:0000256" key="1">
    <source>
        <dbReference type="ARBA" id="ARBA00009480"/>
    </source>
</evidence>
<dbReference type="SUPFAM" id="SSF58038">
    <property type="entry name" value="SNARE fusion complex"/>
    <property type="match status" value="2"/>
</dbReference>
<evidence type="ECO:0000313" key="8">
    <source>
        <dbReference type="EMBL" id="JAS48270.1"/>
    </source>
</evidence>
<evidence type="ECO:0000259" key="7">
    <source>
        <dbReference type="PROSITE" id="PS50192"/>
    </source>
</evidence>
<dbReference type="GO" id="GO:0016082">
    <property type="term" value="P:synaptic vesicle priming"/>
    <property type="evidence" value="ECO:0007669"/>
    <property type="project" value="TreeGrafter"/>
</dbReference>
<evidence type="ECO:0000256" key="5">
    <source>
        <dbReference type="SAM" id="Coils"/>
    </source>
</evidence>
<dbReference type="InterPro" id="IPR000727">
    <property type="entry name" value="T_SNARE_dom"/>
</dbReference>
<gene>
    <name evidence="8" type="ORF">g.49725</name>
</gene>
<dbReference type="GO" id="GO:0031201">
    <property type="term" value="C:SNARE complex"/>
    <property type="evidence" value="ECO:0007669"/>
    <property type="project" value="TreeGrafter"/>
</dbReference>
<feature type="compositionally biased region" description="Polar residues" evidence="6">
    <location>
        <begin position="1"/>
        <end position="15"/>
    </location>
</feature>
<dbReference type="GO" id="GO:0015031">
    <property type="term" value="P:protein transport"/>
    <property type="evidence" value="ECO:0007669"/>
    <property type="project" value="UniProtKB-KW"/>
</dbReference>
<proteinExistence type="inferred from homology"/>
<comment type="similarity">
    <text evidence="1">Belongs to the SNAP-25 family.</text>
</comment>
<evidence type="ECO:0000256" key="6">
    <source>
        <dbReference type="SAM" id="MobiDB-lite"/>
    </source>
</evidence>